<comment type="cofactor">
    <cofactor evidence="1 12">
        <name>heme</name>
        <dbReference type="ChEBI" id="CHEBI:30413"/>
    </cofactor>
</comment>
<reference evidence="14 15" key="1">
    <citation type="submission" date="2019-09" db="EMBL/GenBank/DDBJ databases">
        <authorList>
            <person name="Ou C."/>
        </authorList>
    </citation>
    <scope>NUCLEOTIDE SEQUENCE [LARGE SCALE GENOMIC DNA]</scope>
    <source>
        <strain evidence="14">S2</strain>
        <tissue evidence="14">Leaf</tissue>
    </source>
</reference>
<evidence type="ECO:0000256" key="8">
    <source>
        <dbReference type="ARBA" id="ARBA00023002"/>
    </source>
</evidence>
<dbReference type="EMBL" id="SMOL01000559">
    <property type="protein sequence ID" value="KAB2606101.1"/>
    <property type="molecule type" value="Genomic_DNA"/>
</dbReference>
<reference evidence="15" key="2">
    <citation type="submission" date="2019-10" db="EMBL/GenBank/DDBJ databases">
        <title>A de novo genome assembly of a pear dwarfing rootstock.</title>
        <authorList>
            <person name="Wang F."/>
            <person name="Wang J."/>
            <person name="Li S."/>
            <person name="Zhang Y."/>
            <person name="Fang M."/>
            <person name="Ma L."/>
            <person name="Zhao Y."/>
            <person name="Jiang S."/>
        </authorList>
    </citation>
    <scope>NUCLEOTIDE SEQUENCE [LARGE SCALE GENOMIC DNA]</scope>
</reference>
<dbReference type="InterPro" id="IPR017972">
    <property type="entry name" value="Cyt_P450_CS"/>
</dbReference>
<accession>A0A5N5FWX0</accession>
<dbReference type="PANTHER" id="PTHR47953:SF19">
    <property type="entry name" value="OS06G0641600 PROTEIN"/>
    <property type="match status" value="1"/>
</dbReference>
<dbReference type="GO" id="GO:0016705">
    <property type="term" value="F:oxidoreductase activity, acting on paired donors, with incorporation or reduction of molecular oxygen"/>
    <property type="evidence" value="ECO:0007669"/>
    <property type="project" value="InterPro"/>
</dbReference>
<dbReference type="Pfam" id="PF00067">
    <property type="entry name" value="p450"/>
    <property type="match status" value="1"/>
</dbReference>
<organism evidence="14 15">
    <name type="scientific">Pyrus ussuriensis x Pyrus communis</name>
    <dbReference type="NCBI Taxonomy" id="2448454"/>
    <lineage>
        <taxon>Eukaryota</taxon>
        <taxon>Viridiplantae</taxon>
        <taxon>Streptophyta</taxon>
        <taxon>Embryophyta</taxon>
        <taxon>Tracheophyta</taxon>
        <taxon>Spermatophyta</taxon>
        <taxon>Magnoliopsida</taxon>
        <taxon>eudicotyledons</taxon>
        <taxon>Gunneridae</taxon>
        <taxon>Pentapetalae</taxon>
        <taxon>rosids</taxon>
        <taxon>fabids</taxon>
        <taxon>Rosales</taxon>
        <taxon>Rosaceae</taxon>
        <taxon>Amygdaloideae</taxon>
        <taxon>Maleae</taxon>
        <taxon>Pyrus</taxon>
    </lineage>
</organism>
<evidence type="ECO:0000256" key="3">
    <source>
        <dbReference type="ARBA" id="ARBA00010617"/>
    </source>
</evidence>
<dbReference type="CDD" id="cd11072">
    <property type="entry name" value="CYP71-like"/>
    <property type="match status" value="1"/>
</dbReference>
<evidence type="ECO:0000256" key="11">
    <source>
        <dbReference type="ARBA" id="ARBA00023136"/>
    </source>
</evidence>
<keyword evidence="10 13" id="KW-0503">Monooxygenase</keyword>
<dbReference type="GO" id="GO:0004497">
    <property type="term" value="F:monooxygenase activity"/>
    <property type="evidence" value="ECO:0007669"/>
    <property type="project" value="UniProtKB-KW"/>
</dbReference>
<keyword evidence="7" id="KW-1133">Transmembrane helix</keyword>
<gene>
    <name evidence="14" type="ORF">D8674_005818</name>
</gene>
<dbReference type="InterPro" id="IPR052306">
    <property type="entry name" value="CYP450_71D"/>
</dbReference>
<comment type="subcellular location">
    <subcellularLocation>
        <location evidence="2">Membrane</location>
        <topology evidence="2">Single-pass membrane protein</topology>
    </subcellularLocation>
</comment>
<evidence type="ECO:0000256" key="2">
    <source>
        <dbReference type="ARBA" id="ARBA00004167"/>
    </source>
</evidence>
<dbReference type="SUPFAM" id="SSF48264">
    <property type="entry name" value="Cytochrome P450"/>
    <property type="match status" value="1"/>
</dbReference>
<comment type="caution">
    <text evidence="14">The sequence shown here is derived from an EMBL/GenBank/DDBJ whole genome shotgun (WGS) entry which is preliminary data.</text>
</comment>
<dbReference type="GO" id="GO:0020037">
    <property type="term" value="F:heme binding"/>
    <property type="evidence" value="ECO:0007669"/>
    <property type="project" value="InterPro"/>
</dbReference>
<evidence type="ECO:0000256" key="12">
    <source>
        <dbReference type="PIRSR" id="PIRSR602401-1"/>
    </source>
</evidence>
<dbReference type="OrthoDB" id="1470350at2759"/>
<protein>
    <submittedName>
        <fullName evidence="14">Premnaspirodiene oxygenase-like</fullName>
    </submittedName>
</protein>
<keyword evidence="6 12" id="KW-0479">Metal-binding</keyword>
<evidence type="ECO:0000256" key="13">
    <source>
        <dbReference type="RuleBase" id="RU000461"/>
    </source>
</evidence>
<comment type="similarity">
    <text evidence="3 13">Belongs to the cytochrome P450 family.</text>
</comment>
<evidence type="ECO:0000256" key="4">
    <source>
        <dbReference type="ARBA" id="ARBA00022617"/>
    </source>
</evidence>
<dbReference type="Gene3D" id="1.10.630.10">
    <property type="entry name" value="Cytochrome P450"/>
    <property type="match status" value="1"/>
</dbReference>
<keyword evidence="11" id="KW-0472">Membrane</keyword>
<evidence type="ECO:0000256" key="6">
    <source>
        <dbReference type="ARBA" id="ARBA00022723"/>
    </source>
</evidence>
<evidence type="ECO:0000256" key="5">
    <source>
        <dbReference type="ARBA" id="ARBA00022692"/>
    </source>
</evidence>
<dbReference type="InterPro" id="IPR001128">
    <property type="entry name" value="Cyt_P450"/>
</dbReference>
<keyword evidence="15" id="KW-1185">Reference proteome</keyword>
<evidence type="ECO:0000256" key="10">
    <source>
        <dbReference type="ARBA" id="ARBA00023033"/>
    </source>
</evidence>
<dbReference type="Proteomes" id="UP000327157">
    <property type="component" value="Chromosome 11"/>
</dbReference>
<dbReference type="PRINTS" id="PR00385">
    <property type="entry name" value="P450"/>
</dbReference>
<name>A0A5N5FWX0_9ROSA</name>
<dbReference type="PROSITE" id="PS00086">
    <property type="entry name" value="CYTOCHROME_P450"/>
    <property type="match status" value="1"/>
</dbReference>
<sequence>MHLKLGEVSTIVVSSAEFAKEVMKTHDVIFASRPHILANSILTYGDTNIGFAPYGDYWRQLRKICTLELLSMKRVQSFRSLREEEVLNLINLIRLRAETPINITEQIYSFTYGFTSRAAFGIKSKDQDKFIDIVKQAMKVAGGFDVADIFPSVSLLHLIKHKKDMATSESHDVEAREDLIDVLLKFHEEESGLEFSLTADNVKAIILETFGAGGETAATTVNWAISEMIKNPRIMQKAQAEVREVFNTKGQVDETGIKEMIFLNLVIKETLRLHPPFPLLLPRECRESLVINAWAIGRDPNYWTNPDSFYPERFLDSSIDLKGKNFEFIPFGAGRRMCPGMSFGLASVEFPLASLLYHFDWKLSNGMKHDEDLDMTEAFGVSVRRKQDLHLIPIPYHPPPTGK</sequence>
<evidence type="ECO:0000313" key="15">
    <source>
        <dbReference type="Proteomes" id="UP000327157"/>
    </source>
</evidence>
<dbReference type="InterPro" id="IPR002401">
    <property type="entry name" value="Cyt_P450_E_grp-I"/>
</dbReference>
<keyword evidence="9 12" id="KW-0408">Iron</keyword>
<dbReference type="FunFam" id="1.10.630.10:FF:000043">
    <property type="entry name" value="Cytochrome P450 99A2"/>
    <property type="match status" value="1"/>
</dbReference>
<keyword evidence="5" id="KW-0812">Transmembrane</keyword>
<dbReference type="PANTHER" id="PTHR47953">
    <property type="entry name" value="OS08G0105600 PROTEIN"/>
    <property type="match status" value="1"/>
</dbReference>
<evidence type="ECO:0000256" key="1">
    <source>
        <dbReference type="ARBA" id="ARBA00001971"/>
    </source>
</evidence>
<proteinExistence type="inferred from homology"/>
<keyword evidence="4 12" id="KW-0349">Heme</keyword>
<dbReference type="AlphaFoldDB" id="A0A5N5FWX0"/>
<keyword evidence="8 13" id="KW-0560">Oxidoreductase</keyword>
<feature type="binding site" description="axial binding residue" evidence="12">
    <location>
        <position position="338"/>
    </location>
    <ligand>
        <name>heme</name>
        <dbReference type="ChEBI" id="CHEBI:30413"/>
    </ligand>
    <ligandPart>
        <name>Fe</name>
        <dbReference type="ChEBI" id="CHEBI:18248"/>
    </ligandPart>
</feature>
<dbReference type="GO" id="GO:0016020">
    <property type="term" value="C:membrane"/>
    <property type="evidence" value="ECO:0007669"/>
    <property type="project" value="UniProtKB-SubCell"/>
</dbReference>
<reference evidence="14 15" key="3">
    <citation type="submission" date="2019-11" db="EMBL/GenBank/DDBJ databases">
        <title>A de novo genome assembly of a pear dwarfing rootstock.</title>
        <authorList>
            <person name="Wang F."/>
            <person name="Wang J."/>
            <person name="Li S."/>
            <person name="Zhang Y."/>
            <person name="Fang M."/>
            <person name="Ma L."/>
            <person name="Zhao Y."/>
            <person name="Jiang S."/>
        </authorList>
    </citation>
    <scope>NUCLEOTIDE SEQUENCE [LARGE SCALE GENOMIC DNA]</scope>
    <source>
        <strain evidence="14">S2</strain>
        <tissue evidence="14">Leaf</tissue>
    </source>
</reference>
<dbReference type="InterPro" id="IPR036396">
    <property type="entry name" value="Cyt_P450_sf"/>
</dbReference>
<evidence type="ECO:0000313" key="14">
    <source>
        <dbReference type="EMBL" id="KAB2606101.1"/>
    </source>
</evidence>
<evidence type="ECO:0000256" key="7">
    <source>
        <dbReference type="ARBA" id="ARBA00022989"/>
    </source>
</evidence>
<dbReference type="GO" id="GO:0005506">
    <property type="term" value="F:iron ion binding"/>
    <property type="evidence" value="ECO:0007669"/>
    <property type="project" value="InterPro"/>
</dbReference>
<evidence type="ECO:0000256" key="9">
    <source>
        <dbReference type="ARBA" id="ARBA00023004"/>
    </source>
</evidence>
<dbReference type="PRINTS" id="PR00463">
    <property type="entry name" value="EP450I"/>
</dbReference>